<dbReference type="CDD" id="cd17503">
    <property type="entry name" value="MFS_LmrB_MDR_like"/>
    <property type="match status" value="1"/>
</dbReference>
<protein>
    <submittedName>
        <fullName evidence="9">EmrB/QacA family drug resistance transporter</fullName>
    </submittedName>
</protein>
<feature type="transmembrane region" description="Helical" evidence="7">
    <location>
        <begin position="333"/>
        <end position="352"/>
    </location>
</feature>
<reference evidence="9" key="1">
    <citation type="journal article" date="2014" name="Int. J. Syst. Evol. Microbiol.">
        <title>Complete genome sequence of Corynebacterium casei LMG S-19264T (=DSM 44701T), isolated from a smear-ripened cheese.</title>
        <authorList>
            <consortium name="US DOE Joint Genome Institute (JGI-PGF)"/>
            <person name="Walter F."/>
            <person name="Albersmeier A."/>
            <person name="Kalinowski J."/>
            <person name="Ruckert C."/>
        </authorList>
    </citation>
    <scope>NUCLEOTIDE SEQUENCE</scope>
    <source>
        <strain evidence="9">CGMCC 1.15360</strain>
    </source>
</reference>
<feature type="transmembrane region" description="Helical" evidence="7">
    <location>
        <begin position="359"/>
        <end position="380"/>
    </location>
</feature>
<comment type="caution">
    <text evidence="9">The sequence shown here is derived from an EMBL/GenBank/DDBJ whole genome shotgun (WGS) entry which is preliminary data.</text>
</comment>
<evidence type="ECO:0000256" key="7">
    <source>
        <dbReference type="SAM" id="Phobius"/>
    </source>
</evidence>
<feature type="transmembrane region" description="Helical" evidence="7">
    <location>
        <begin position="78"/>
        <end position="99"/>
    </location>
</feature>
<organism evidence="9 10">
    <name type="scientific">Croceicoccus mobilis</name>
    <dbReference type="NCBI Taxonomy" id="1703339"/>
    <lineage>
        <taxon>Bacteria</taxon>
        <taxon>Pseudomonadati</taxon>
        <taxon>Pseudomonadota</taxon>
        <taxon>Alphaproteobacteria</taxon>
        <taxon>Sphingomonadales</taxon>
        <taxon>Erythrobacteraceae</taxon>
        <taxon>Croceicoccus</taxon>
    </lineage>
</organism>
<dbReference type="Proteomes" id="UP000612349">
    <property type="component" value="Unassembled WGS sequence"/>
</dbReference>
<sequence length="536" mass="57001">MASAAADGPGAKAGRKNAAARPAAASADVPHIEAKNRPVLFFAIMAAALLQVLDTTIANVALPHMQSSLGATSDTITWVLTSYIVASAIALPTTGWLSGRIGTRKLLLIAVTGFITFSALCGLATSLTEIVLFRIGQGLAGAYIMPLSQTVMLDTTKPSKHSAALMIWAMGIMAGPIAGPILGGYLTENFDWRWVFFVNVPIGLLSLFLLVVNLPEWEKISVKFDRVGFALVAIAIASLQMLLDRGEQVEWFDSVETWIYLALLLSCSWAAVAHMVFAKNPLFDRDLFLDRNFSIALIIILMVGLCLFATLALLPPMLQGLLGYSVIDTGFALSPRGIGVLLCMPISTALIKKGLDTRWVVGGGFAIVGLSMFEMSRWSLAVDTSHIVWTGLLQGVGIGMCFLPLNTVAFATLPAKARATASSMLNLSRSIGSSIGISIVVTLLARNIQINHVELGANLTSQSLGAFDLNKLAQMKPLGSAAMQIADAEVNRQAAMIAYINDFWLMGVACFATLPLVLLLKPPKQGGDAAPADMGH</sequence>
<feature type="transmembrane region" description="Helical" evidence="7">
    <location>
        <begin position="258"/>
        <end position="277"/>
    </location>
</feature>
<evidence type="ECO:0000256" key="6">
    <source>
        <dbReference type="ARBA" id="ARBA00023136"/>
    </source>
</evidence>
<evidence type="ECO:0000256" key="3">
    <source>
        <dbReference type="ARBA" id="ARBA00022475"/>
    </source>
</evidence>
<feature type="transmembrane region" description="Helical" evidence="7">
    <location>
        <begin position="293"/>
        <end position="313"/>
    </location>
</feature>
<keyword evidence="10" id="KW-1185">Reference proteome</keyword>
<evidence type="ECO:0000256" key="4">
    <source>
        <dbReference type="ARBA" id="ARBA00022692"/>
    </source>
</evidence>
<keyword evidence="4 7" id="KW-0812">Transmembrane</keyword>
<feature type="transmembrane region" description="Helical" evidence="7">
    <location>
        <begin position="224"/>
        <end position="243"/>
    </location>
</feature>
<keyword evidence="3" id="KW-1003">Cell membrane</keyword>
<feature type="transmembrane region" description="Helical" evidence="7">
    <location>
        <begin position="165"/>
        <end position="186"/>
    </location>
</feature>
<keyword evidence="6 7" id="KW-0472">Membrane</keyword>
<feature type="transmembrane region" description="Helical" evidence="7">
    <location>
        <begin position="39"/>
        <end position="58"/>
    </location>
</feature>
<evidence type="ECO:0000259" key="8">
    <source>
        <dbReference type="PROSITE" id="PS50850"/>
    </source>
</evidence>
<dbReference type="SUPFAM" id="SSF103473">
    <property type="entry name" value="MFS general substrate transporter"/>
    <property type="match status" value="1"/>
</dbReference>
<dbReference type="Gene3D" id="1.20.1250.20">
    <property type="entry name" value="MFS general substrate transporter like domains"/>
    <property type="match status" value="1"/>
</dbReference>
<feature type="transmembrane region" description="Helical" evidence="7">
    <location>
        <begin position="503"/>
        <end position="520"/>
    </location>
</feature>
<dbReference type="OrthoDB" id="9812221at2"/>
<feature type="transmembrane region" description="Helical" evidence="7">
    <location>
        <begin position="392"/>
        <end position="415"/>
    </location>
</feature>
<dbReference type="Gene3D" id="1.20.1720.10">
    <property type="entry name" value="Multidrug resistance protein D"/>
    <property type="match status" value="1"/>
</dbReference>
<dbReference type="PANTHER" id="PTHR23501:SF174">
    <property type="entry name" value="MULTIDRUG EXPORT PROTEIN EMRB-RELATED"/>
    <property type="match status" value="1"/>
</dbReference>
<dbReference type="PROSITE" id="PS50850">
    <property type="entry name" value="MFS"/>
    <property type="match status" value="1"/>
</dbReference>
<dbReference type="AlphaFoldDB" id="A0A916YPN6"/>
<feature type="domain" description="Major facilitator superfamily (MFS) profile" evidence="8">
    <location>
        <begin position="40"/>
        <end position="525"/>
    </location>
</feature>
<evidence type="ECO:0000313" key="9">
    <source>
        <dbReference type="EMBL" id="GGD55532.1"/>
    </source>
</evidence>
<evidence type="ECO:0000313" key="10">
    <source>
        <dbReference type="Proteomes" id="UP000612349"/>
    </source>
</evidence>
<dbReference type="GO" id="GO:0005886">
    <property type="term" value="C:plasma membrane"/>
    <property type="evidence" value="ECO:0007669"/>
    <property type="project" value="UniProtKB-SubCell"/>
</dbReference>
<dbReference type="GO" id="GO:0022857">
    <property type="term" value="F:transmembrane transporter activity"/>
    <property type="evidence" value="ECO:0007669"/>
    <property type="project" value="InterPro"/>
</dbReference>
<dbReference type="EMBL" id="BMIP01000001">
    <property type="protein sequence ID" value="GGD55532.1"/>
    <property type="molecule type" value="Genomic_DNA"/>
</dbReference>
<dbReference type="RefSeq" id="WP_066772297.1">
    <property type="nucleotide sequence ID" value="NZ_BMIP01000001.1"/>
</dbReference>
<proteinExistence type="predicted"/>
<dbReference type="InterPro" id="IPR004638">
    <property type="entry name" value="EmrB-like"/>
</dbReference>
<evidence type="ECO:0000256" key="1">
    <source>
        <dbReference type="ARBA" id="ARBA00004651"/>
    </source>
</evidence>
<accession>A0A916YPN6</accession>
<feature type="transmembrane region" description="Helical" evidence="7">
    <location>
        <begin position="192"/>
        <end position="212"/>
    </location>
</feature>
<comment type="subcellular location">
    <subcellularLocation>
        <location evidence="1">Cell membrane</location>
        <topology evidence="1">Multi-pass membrane protein</topology>
    </subcellularLocation>
</comment>
<dbReference type="InterPro" id="IPR011701">
    <property type="entry name" value="MFS"/>
</dbReference>
<evidence type="ECO:0000256" key="5">
    <source>
        <dbReference type="ARBA" id="ARBA00022989"/>
    </source>
</evidence>
<name>A0A916YPN6_9SPHN</name>
<evidence type="ECO:0000256" key="2">
    <source>
        <dbReference type="ARBA" id="ARBA00022448"/>
    </source>
</evidence>
<reference evidence="9" key="2">
    <citation type="submission" date="2020-09" db="EMBL/GenBank/DDBJ databases">
        <authorList>
            <person name="Sun Q."/>
            <person name="Zhou Y."/>
        </authorList>
    </citation>
    <scope>NUCLEOTIDE SEQUENCE</scope>
    <source>
        <strain evidence="9">CGMCC 1.15360</strain>
    </source>
</reference>
<dbReference type="Pfam" id="PF07690">
    <property type="entry name" value="MFS_1"/>
    <property type="match status" value="1"/>
</dbReference>
<gene>
    <name evidence="9" type="ORF">GCM10010990_00820</name>
</gene>
<dbReference type="PANTHER" id="PTHR23501">
    <property type="entry name" value="MAJOR FACILITATOR SUPERFAMILY"/>
    <property type="match status" value="1"/>
</dbReference>
<keyword evidence="2" id="KW-0813">Transport</keyword>
<feature type="transmembrane region" description="Helical" evidence="7">
    <location>
        <begin position="106"/>
        <end position="125"/>
    </location>
</feature>
<dbReference type="InterPro" id="IPR036259">
    <property type="entry name" value="MFS_trans_sf"/>
</dbReference>
<dbReference type="InterPro" id="IPR020846">
    <property type="entry name" value="MFS_dom"/>
</dbReference>
<keyword evidence="5 7" id="KW-1133">Transmembrane helix</keyword>
<dbReference type="NCBIfam" id="TIGR00711">
    <property type="entry name" value="efflux_EmrB"/>
    <property type="match status" value="1"/>
</dbReference>
<feature type="transmembrane region" description="Helical" evidence="7">
    <location>
        <begin position="131"/>
        <end position="153"/>
    </location>
</feature>